<evidence type="ECO:0000313" key="11">
    <source>
        <dbReference type="Proteomes" id="UP000827721"/>
    </source>
</evidence>
<comment type="subcellular location">
    <subcellularLocation>
        <location evidence="1 8">Nucleus</location>
    </subcellularLocation>
</comment>
<dbReference type="Proteomes" id="UP000827721">
    <property type="component" value="Unassembled WGS sequence"/>
</dbReference>
<keyword evidence="6 8" id="KW-0539">Nucleus</keyword>
<gene>
    <name evidence="10" type="ORF">JRO89_XS11G0105500</name>
</gene>
<evidence type="ECO:0000256" key="7">
    <source>
        <dbReference type="ARBA" id="ARBA00025911"/>
    </source>
</evidence>
<dbReference type="EMBL" id="JAFEMO010000011">
    <property type="protein sequence ID" value="KAH7557287.1"/>
    <property type="molecule type" value="Genomic_DNA"/>
</dbReference>
<evidence type="ECO:0000256" key="5">
    <source>
        <dbReference type="ARBA" id="ARBA00023163"/>
    </source>
</evidence>
<evidence type="ECO:0000256" key="8">
    <source>
        <dbReference type="RuleBase" id="RU367155"/>
    </source>
</evidence>
<dbReference type="PROSITE" id="PS00686">
    <property type="entry name" value="NFYA_HAP2_1"/>
    <property type="match status" value="1"/>
</dbReference>
<dbReference type="Gene3D" id="6.10.250.2430">
    <property type="match status" value="1"/>
</dbReference>
<dbReference type="SMART" id="SM00521">
    <property type="entry name" value="CBF"/>
    <property type="match status" value="1"/>
</dbReference>
<sequence length="416" mass="45584">MHHNPSSTNNPEPWWRGIGNDDISKDMLRESTIDISLPNQPTNGGLGTKISKSQTKSGLEEGTVANKEIQTTMDSQLDGKFGEQQRMQHAASIIHPPLGEYLAPPTQLELIGHSIVISLSLSLSFSLSHTHTCTLALIGVHVNFLAHSQLVDYLILLTSACASYPYSDSHYGGVVPAYGAQALVHPHCVGVHPARMALPLEMAEEPVYVNAKQYHGILRRRQSRAKAELEKKLIKVRKEYELVLIHVDSKNIEGCVLALILEVGSAQSYSQPYLHESRHLHAMRRARGCGGRFLNTKKLDATHGNSTSSNATVSTHLMNSSSSGSMSSHSRNADLSTGHQEAREPHAQKMQPQQMNSNGNGKAYSSNGSGCYQQRQGFQLFNYHSLSDNRAEGDFSGQQSERIVVNGAPHRAVTIK</sequence>
<dbReference type="PROSITE" id="PS51152">
    <property type="entry name" value="NFYA_HAP2_2"/>
    <property type="match status" value="1"/>
</dbReference>
<evidence type="ECO:0000256" key="9">
    <source>
        <dbReference type="SAM" id="MobiDB-lite"/>
    </source>
</evidence>
<comment type="similarity">
    <text evidence="8">Belongs to the NFYA/HAP2 subunit family.</text>
</comment>
<feature type="region of interest" description="Disordered" evidence="9">
    <location>
        <begin position="35"/>
        <end position="61"/>
    </location>
</feature>
<dbReference type="Pfam" id="PF02045">
    <property type="entry name" value="CBFB_NFYA"/>
    <property type="match status" value="2"/>
</dbReference>
<comment type="function">
    <text evidence="8">Component of the sequence-specific heterotrimeric transcription factor (NF-Y) which specifically recognizes a 5'-CCAAT-3' box motif found in the promoters of its target genes.</text>
</comment>
<evidence type="ECO:0000313" key="10">
    <source>
        <dbReference type="EMBL" id="KAH7557287.1"/>
    </source>
</evidence>
<feature type="region of interest" description="Disordered" evidence="9">
    <location>
        <begin position="298"/>
        <end position="369"/>
    </location>
</feature>
<name>A0ABQ8HF86_9ROSI</name>
<proteinExistence type="inferred from homology"/>
<evidence type="ECO:0000256" key="4">
    <source>
        <dbReference type="ARBA" id="ARBA00023159"/>
    </source>
</evidence>
<evidence type="ECO:0000256" key="3">
    <source>
        <dbReference type="ARBA" id="ARBA00023125"/>
    </source>
</evidence>
<accession>A0ABQ8HF86</accession>
<protein>
    <recommendedName>
        <fullName evidence="8">Nuclear transcription factor Y subunit</fullName>
    </recommendedName>
</protein>
<keyword evidence="5 8" id="KW-0804">Transcription</keyword>
<comment type="caution">
    <text evidence="10">The sequence shown here is derived from an EMBL/GenBank/DDBJ whole genome shotgun (WGS) entry which is preliminary data.</text>
</comment>
<organism evidence="10 11">
    <name type="scientific">Xanthoceras sorbifolium</name>
    <dbReference type="NCBI Taxonomy" id="99658"/>
    <lineage>
        <taxon>Eukaryota</taxon>
        <taxon>Viridiplantae</taxon>
        <taxon>Streptophyta</taxon>
        <taxon>Embryophyta</taxon>
        <taxon>Tracheophyta</taxon>
        <taxon>Spermatophyta</taxon>
        <taxon>Magnoliopsida</taxon>
        <taxon>eudicotyledons</taxon>
        <taxon>Gunneridae</taxon>
        <taxon>Pentapetalae</taxon>
        <taxon>rosids</taxon>
        <taxon>malvids</taxon>
        <taxon>Sapindales</taxon>
        <taxon>Sapindaceae</taxon>
        <taxon>Xanthoceroideae</taxon>
        <taxon>Xanthoceras</taxon>
    </lineage>
</organism>
<feature type="compositionally biased region" description="Polar residues" evidence="9">
    <location>
        <begin position="303"/>
        <end position="319"/>
    </location>
</feature>
<keyword evidence="3 8" id="KW-0238">DNA-binding</keyword>
<evidence type="ECO:0000256" key="2">
    <source>
        <dbReference type="ARBA" id="ARBA00023015"/>
    </source>
</evidence>
<reference evidence="10 11" key="1">
    <citation type="submission" date="2021-02" db="EMBL/GenBank/DDBJ databases">
        <title>Plant Genome Project.</title>
        <authorList>
            <person name="Zhang R.-G."/>
        </authorList>
    </citation>
    <scope>NUCLEOTIDE SEQUENCE [LARGE SCALE GENOMIC DNA]</scope>
    <source>
        <tissue evidence="10">Leaves</tissue>
    </source>
</reference>
<dbReference type="InterPro" id="IPR001289">
    <property type="entry name" value="NFYA"/>
</dbReference>
<dbReference type="PANTHER" id="PTHR12632">
    <property type="entry name" value="TRANSCRIPTION FACTOR NF-Y ALPHA-RELATED"/>
    <property type="match status" value="1"/>
</dbReference>
<feature type="compositionally biased region" description="Low complexity" evidence="9">
    <location>
        <begin position="320"/>
        <end position="330"/>
    </location>
</feature>
<dbReference type="InterPro" id="IPR018362">
    <property type="entry name" value="CCAAT-binding_factor_CS"/>
</dbReference>
<keyword evidence="2 8" id="KW-0805">Transcription regulation</keyword>
<evidence type="ECO:0000256" key="6">
    <source>
        <dbReference type="ARBA" id="ARBA00023242"/>
    </source>
</evidence>
<feature type="compositionally biased region" description="Polar residues" evidence="9">
    <location>
        <begin position="350"/>
        <end position="369"/>
    </location>
</feature>
<comment type="subunit">
    <text evidence="7">Heterotrimeric transcription factor composed of three components, NF-YA, NF-YB and NF-YC. NF-YB and NF-YC must interact and dimerize for NF-YA association and DNA binding.</text>
</comment>
<keyword evidence="4" id="KW-0010">Activator</keyword>
<evidence type="ECO:0000256" key="1">
    <source>
        <dbReference type="ARBA" id="ARBA00004123"/>
    </source>
</evidence>
<keyword evidence="11" id="KW-1185">Reference proteome</keyword>